<dbReference type="RefSeq" id="WP_047859140.1">
    <property type="nucleotide sequence ID" value="NZ_CP011509.1"/>
</dbReference>
<protein>
    <submittedName>
        <fullName evidence="2">Uncharacterized protein</fullName>
    </submittedName>
</protein>
<feature type="compositionally biased region" description="Low complexity" evidence="1">
    <location>
        <begin position="146"/>
        <end position="155"/>
    </location>
</feature>
<accession>A0AAC8THA2</accession>
<dbReference type="SUPFAM" id="SSF52172">
    <property type="entry name" value="CheY-like"/>
    <property type="match status" value="1"/>
</dbReference>
<dbReference type="InterPro" id="IPR011006">
    <property type="entry name" value="CheY-like_superfamily"/>
</dbReference>
<dbReference type="Proteomes" id="UP000035579">
    <property type="component" value="Chromosome"/>
</dbReference>
<evidence type="ECO:0000313" key="2">
    <source>
        <dbReference type="EMBL" id="AKJ05655.1"/>
    </source>
</evidence>
<evidence type="ECO:0000256" key="1">
    <source>
        <dbReference type="SAM" id="MobiDB-lite"/>
    </source>
</evidence>
<organism evidence="2 3">
    <name type="scientific">Archangium gephyra</name>
    <dbReference type="NCBI Taxonomy" id="48"/>
    <lineage>
        <taxon>Bacteria</taxon>
        <taxon>Pseudomonadati</taxon>
        <taxon>Myxococcota</taxon>
        <taxon>Myxococcia</taxon>
        <taxon>Myxococcales</taxon>
        <taxon>Cystobacterineae</taxon>
        <taxon>Archangiaceae</taxon>
        <taxon>Archangium</taxon>
    </lineage>
</organism>
<dbReference type="AlphaFoldDB" id="A0AAC8THA2"/>
<reference evidence="2 3" key="1">
    <citation type="submission" date="2015-05" db="EMBL/GenBank/DDBJ databases">
        <title>Genome assembly of Archangium gephyra DSM 2261.</title>
        <authorList>
            <person name="Sharma G."/>
            <person name="Subramanian S."/>
        </authorList>
    </citation>
    <scope>NUCLEOTIDE SEQUENCE [LARGE SCALE GENOMIC DNA]</scope>
    <source>
        <strain evidence="2 3">DSM 2261</strain>
    </source>
</reference>
<dbReference type="EMBL" id="CP011509">
    <property type="protein sequence ID" value="AKJ05655.1"/>
    <property type="molecule type" value="Genomic_DNA"/>
</dbReference>
<feature type="region of interest" description="Disordered" evidence="1">
    <location>
        <begin position="120"/>
        <end position="155"/>
    </location>
</feature>
<proteinExistence type="predicted"/>
<gene>
    <name evidence="2" type="ORF">AA314_07281</name>
</gene>
<sequence length="155" mass="16880">MELLLVSPHPGCSVGQLLSDWGHAVRHAPAVEQSGPLLQGVEGVLVVGTGSVLATEMARLRTAEMRPRPFLLALVAASAEQVPLEALLAAAVDDFLLMPFEPAQLQTRLEWLARRRRAGMQAPLEEPRSRGSMTGSRPSSRRRPTSRTPGSSWRR</sequence>
<dbReference type="KEGG" id="age:AA314_07281"/>
<evidence type="ECO:0000313" key="3">
    <source>
        <dbReference type="Proteomes" id="UP000035579"/>
    </source>
</evidence>
<name>A0AAC8THA2_9BACT</name>
<dbReference type="Gene3D" id="3.40.50.2300">
    <property type="match status" value="1"/>
</dbReference>